<dbReference type="Proteomes" id="UP000750711">
    <property type="component" value="Unassembled WGS sequence"/>
</dbReference>
<dbReference type="GO" id="GO:0005834">
    <property type="term" value="C:heterotrimeric G-protein complex"/>
    <property type="evidence" value="ECO:0007669"/>
    <property type="project" value="InterPro"/>
</dbReference>
<dbReference type="GO" id="GO:0005737">
    <property type="term" value="C:cytoplasm"/>
    <property type="evidence" value="ECO:0007669"/>
    <property type="project" value="TreeGrafter"/>
</dbReference>
<evidence type="ECO:0000313" key="10">
    <source>
        <dbReference type="EMBL" id="KAH0559728.1"/>
    </source>
</evidence>
<dbReference type="FunFam" id="3.40.50.300:FF:000692">
    <property type="entry name" value="Guanine nucleotide-binding protein subunit alpha"/>
    <property type="match status" value="1"/>
</dbReference>
<dbReference type="InterPro" id="IPR027417">
    <property type="entry name" value="P-loop_NTPase"/>
</dbReference>
<dbReference type="PRINTS" id="PR01241">
    <property type="entry name" value="GPROTEINAFNG"/>
</dbReference>
<protein>
    <submittedName>
        <fullName evidence="10">Uncharacterized protein</fullName>
    </submittedName>
</protein>
<dbReference type="GO" id="GO:0001664">
    <property type="term" value="F:G protein-coupled receptor binding"/>
    <property type="evidence" value="ECO:0007669"/>
    <property type="project" value="InterPro"/>
</dbReference>
<keyword evidence="8" id="KW-0807">Transducer</keyword>
<evidence type="ECO:0000256" key="7">
    <source>
        <dbReference type="ARBA" id="ARBA00023139"/>
    </source>
</evidence>
<evidence type="ECO:0000256" key="1">
    <source>
        <dbReference type="ARBA" id="ARBA00007976"/>
    </source>
</evidence>
<name>A0A9P8LCG5_9PEZI</name>
<dbReference type="AlphaFoldDB" id="A0A9P8LCG5"/>
<reference evidence="10" key="1">
    <citation type="submission" date="2021-03" db="EMBL/GenBank/DDBJ databases">
        <title>Comparative genomics and phylogenomic investigation of the class Geoglossomycetes provide insights into ecological specialization and systematics.</title>
        <authorList>
            <person name="Melie T."/>
            <person name="Pirro S."/>
            <person name="Miller A.N."/>
            <person name="Quandt A."/>
        </authorList>
    </citation>
    <scope>NUCLEOTIDE SEQUENCE</scope>
    <source>
        <strain evidence="10">CAQ_001_2017</strain>
    </source>
</reference>
<dbReference type="GO" id="GO:0031683">
    <property type="term" value="F:G-protein beta/gamma-subunit complex binding"/>
    <property type="evidence" value="ECO:0007669"/>
    <property type="project" value="InterPro"/>
</dbReference>
<dbReference type="GO" id="GO:0007189">
    <property type="term" value="P:adenylate cyclase-activating G protein-coupled receptor signaling pathway"/>
    <property type="evidence" value="ECO:0007669"/>
    <property type="project" value="TreeGrafter"/>
</dbReference>
<dbReference type="PANTHER" id="PTHR10218:SF369">
    <property type="entry name" value="GUANINE NUCLEOTIDE-BINDING PROTEIN ALPHA-2 SUBUNIT"/>
    <property type="match status" value="1"/>
</dbReference>
<dbReference type="GO" id="GO:0005525">
    <property type="term" value="F:GTP binding"/>
    <property type="evidence" value="ECO:0007669"/>
    <property type="project" value="UniProtKB-KW"/>
</dbReference>
<keyword evidence="3" id="KW-0479">Metal-binding</keyword>
<keyword evidence="6" id="KW-0342">GTP-binding</keyword>
<keyword evidence="7" id="KW-0564">Palmitate</keyword>
<evidence type="ECO:0000256" key="8">
    <source>
        <dbReference type="ARBA" id="ARBA00023224"/>
    </source>
</evidence>
<dbReference type="GO" id="GO:0003924">
    <property type="term" value="F:GTPase activity"/>
    <property type="evidence" value="ECO:0007669"/>
    <property type="project" value="InterPro"/>
</dbReference>
<dbReference type="GO" id="GO:0046872">
    <property type="term" value="F:metal ion binding"/>
    <property type="evidence" value="ECO:0007669"/>
    <property type="project" value="UniProtKB-KW"/>
</dbReference>
<evidence type="ECO:0000256" key="2">
    <source>
        <dbReference type="ARBA" id="ARBA00022707"/>
    </source>
</evidence>
<comment type="caution">
    <text evidence="10">The sequence shown here is derived from an EMBL/GenBank/DDBJ whole genome shotgun (WGS) entry which is preliminary data.</text>
</comment>
<keyword evidence="5" id="KW-0460">Magnesium</keyword>
<proteinExistence type="inferred from homology"/>
<evidence type="ECO:0000256" key="5">
    <source>
        <dbReference type="ARBA" id="ARBA00022842"/>
    </source>
</evidence>
<evidence type="ECO:0000313" key="11">
    <source>
        <dbReference type="Proteomes" id="UP000750711"/>
    </source>
</evidence>
<evidence type="ECO:0000256" key="4">
    <source>
        <dbReference type="ARBA" id="ARBA00022741"/>
    </source>
</evidence>
<dbReference type="PANTHER" id="PTHR10218">
    <property type="entry name" value="GTP-BINDING PROTEIN ALPHA SUBUNIT"/>
    <property type="match status" value="1"/>
</dbReference>
<dbReference type="Gene3D" id="3.40.50.300">
    <property type="entry name" value="P-loop containing nucleotide triphosphate hydrolases"/>
    <property type="match status" value="1"/>
</dbReference>
<accession>A0A9P8LCG5</accession>
<dbReference type="SMART" id="SM00275">
    <property type="entry name" value="G_alpha"/>
    <property type="match status" value="1"/>
</dbReference>
<evidence type="ECO:0000256" key="9">
    <source>
        <dbReference type="ARBA" id="ARBA00023288"/>
    </source>
</evidence>
<gene>
    <name evidence="10" type="ORF">GP486_003752</name>
</gene>
<dbReference type="PROSITE" id="PS51882">
    <property type="entry name" value="G_ALPHA"/>
    <property type="match status" value="1"/>
</dbReference>
<keyword evidence="9" id="KW-0449">Lipoprotein</keyword>
<evidence type="ECO:0000256" key="3">
    <source>
        <dbReference type="ARBA" id="ARBA00022723"/>
    </source>
</evidence>
<dbReference type="Pfam" id="PF00503">
    <property type="entry name" value="G-alpha"/>
    <property type="match status" value="1"/>
</dbReference>
<evidence type="ECO:0000256" key="6">
    <source>
        <dbReference type="ARBA" id="ARBA00023134"/>
    </source>
</evidence>
<dbReference type="SUPFAM" id="SSF52540">
    <property type="entry name" value="P-loop containing nucleoside triphosphate hydrolases"/>
    <property type="match status" value="1"/>
</dbReference>
<keyword evidence="2" id="KW-0519">Myristate</keyword>
<dbReference type="InterPro" id="IPR001019">
    <property type="entry name" value="Gprotein_alpha_su"/>
</dbReference>
<organism evidence="10 11">
    <name type="scientific">Trichoglossum hirsutum</name>
    <dbReference type="NCBI Taxonomy" id="265104"/>
    <lineage>
        <taxon>Eukaryota</taxon>
        <taxon>Fungi</taxon>
        <taxon>Dikarya</taxon>
        <taxon>Ascomycota</taxon>
        <taxon>Pezizomycotina</taxon>
        <taxon>Geoglossomycetes</taxon>
        <taxon>Geoglossales</taxon>
        <taxon>Geoglossaceae</taxon>
        <taxon>Trichoglossum</taxon>
    </lineage>
</organism>
<comment type="similarity">
    <text evidence="1">Belongs to the G-alpha family. G(q) subfamily.</text>
</comment>
<keyword evidence="4" id="KW-0547">Nucleotide-binding</keyword>
<dbReference type="InterPro" id="IPR002975">
    <property type="entry name" value="Fungi_Gprotein_alpha"/>
</dbReference>
<dbReference type="EMBL" id="JAGHQM010000534">
    <property type="protein sequence ID" value="KAH0559728.1"/>
    <property type="molecule type" value="Genomic_DNA"/>
</dbReference>
<sequence length="170" mass="19438">MGGLILQMLQPGEQILHRGGGYDKLNKWMHLLDDVMSVMFVVDLCSYDQTNPEQPTTSLLMESLALFEWVANSPWFVRTSIILLFNNIGRFKQKLPKEPLQNYLPNYSGGNDVNEVMDYILSHFNQRNRAHRLLFAHFTDLADTDTLKLVIAAVKETIINNALLDSGIER</sequence>
<keyword evidence="11" id="KW-1185">Reference proteome</keyword>